<accession>A0A0B6YJS0</accession>
<feature type="non-terminal residue" evidence="2">
    <location>
        <position position="1"/>
    </location>
</feature>
<evidence type="ECO:0000256" key="1">
    <source>
        <dbReference type="SAM" id="MobiDB-lite"/>
    </source>
</evidence>
<feature type="compositionally biased region" description="Low complexity" evidence="1">
    <location>
        <begin position="62"/>
        <end position="77"/>
    </location>
</feature>
<gene>
    <name evidence="2" type="primary">ORF26046</name>
</gene>
<feature type="non-terminal residue" evidence="2">
    <location>
        <position position="83"/>
    </location>
</feature>
<name>A0A0B6YJS0_9EUPU</name>
<evidence type="ECO:0000313" key="2">
    <source>
        <dbReference type="EMBL" id="CEK55785.1"/>
    </source>
</evidence>
<dbReference type="AlphaFoldDB" id="A0A0B6YJS0"/>
<feature type="region of interest" description="Disordered" evidence="1">
    <location>
        <begin position="52"/>
        <end position="83"/>
    </location>
</feature>
<reference evidence="2" key="1">
    <citation type="submission" date="2014-12" db="EMBL/GenBank/DDBJ databases">
        <title>Insight into the proteome of Arion vulgaris.</title>
        <authorList>
            <person name="Aradska J."/>
            <person name="Bulat T."/>
            <person name="Smidak R."/>
            <person name="Sarate P."/>
            <person name="Gangsoo J."/>
            <person name="Sialana F."/>
            <person name="Bilban M."/>
            <person name="Lubec G."/>
        </authorList>
    </citation>
    <scope>NUCLEOTIDE SEQUENCE</scope>
    <source>
        <tissue evidence="2">Skin</tissue>
    </source>
</reference>
<dbReference type="EMBL" id="HACG01008920">
    <property type="protein sequence ID" value="CEK55785.1"/>
    <property type="molecule type" value="Transcribed_RNA"/>
</dbReference>
<protein>
    <submittedName>
        <fullName evidence="2">Uncharacterized protein</fullName>
    </submittedName>
</protein>
<organism evidence="2">
    <name type="scientific">Arion vulgaris</name>
    <dbReference type="NCBI Taxonomy" id="1028688"/>
    <lineage>
        <taxon>Eukaryota</taxon>
        <taxon>Metazoa</taxon>
        <taxon>Spiralia</taxon>
        <taxon>Lophotrochozoa</taxon>
        <taxon>Mollusca</taxon>
        <taxon>Gastropoda</taxon>
        <taxon>Heterobranchia</taxon>
        <taxon>Euthyneura</taxon>
        <taxon>Panpulmonata</taxon>
        <taxon>Eupulmonata</taxon>
        <taxon>Stylommatophora</taxon>
        <taxon>Helicina</taxon>
        <taxon>Arionoidea</taxon>
        <taxon>Arionidae</taxon>
        <taxon>Arion</taxon>
    </lineage>
</organism>
<proteinExistence type="predicted"/>
<sequence length="83" mass="9673">VFIQEKTPVDLTAVKMIQSSDQSNDTLTNDNTVSQMRRSRTRFSEYLPFYKDQEHQEREQFSAASRNRTSSYSNTSSFAPRMP</sequence>